<evidence type="ECO:0000256" key="3">
    <source>
        <dbReference type="ARBA" id="ARBA00022741"/>
    </source>
</evidence>
<keyword evidence="1" id="KW-0723">Serine/threonine-protein kinase</keyword>
<dbReference type="Proteomes" id="UP001357485">
    <property type="component" value="Unassembled WGS sequence"/>
</dbReference>
<gene>
    <name evidence="7" type="ORF">LTR16_001958</name>
</gene>
<proteinExistence type="predicted"/>
<keyword evidence="4" id="KW-0418">Kinase</keyword>
<dbReference type="SMART" id="SM00220">
    <property type="entry name" value="S_TKc"/>
    <property type="match status" value="1"/>
</dbReference>
<keyword evidence="8" id="KW-1185">Reference proteome</keyword>
<evidence type="ECO:0000259" key="6">
    <source>
        <dbReference type="PROSITE" id="PS50011"/>
    </source>
</evidence>
<evidence type="ECO:0000313" key="7">
    <source>
        <dbReference type="EMBL" id="KAK5129755.1"/>
    </source>
</evidence>
<keyword evidence="3" id="KW-0547">Nucleotide-binding</keyword>
<organism evidence="7 8">
    <name type="scientific">Cryomyces antarcticus</name>
    <dbReference type="NCBI Taxonomy" id="329879"/>
    <lineage>
        <taxon>Eukaryota</taxon>
        <taxon>Fungi</taxon>
        <taxon>Dikarya</taxon>
        <taxon>Ascomycota</taxon>
        <taxon>Pezizomycotina</taxon>
        <taxon>Dothideomycetes</taxon>
        <taxon>Dothideomycetes incertae sedis</taxon>
        <taxon>Cryomyces</taxon>
    </lineage>
</organism>
<dbReference type="Gene3D" id="1.10.510.10">
    <property type="entry name" value="Transferase(Phosphotransferase) domain 1"/>
    <property type="match status" value="1"/>
</dbReference>
<dbReference type="PROSITE" id="PS50011">
    <property type="entry name" value="PROTEIN_KINASE_DOM"/>
    <property type="match status" value="1"/>
</dbReference>
<dbReference type="InterPro" id="IPR051175">
    <property type="entry name" value="CLK_kinases"/>
</dbReference>
<dbReference type="SUPFAM" id="SSF56112">
    <property type="entry name" value="Protein kinase-like (PK-like)"/>
    <property type="match status" value="1"/>
</dbReference>
<evidence type="ECO:0000313" key="8">
    <source>
        <dbReference type="Proteomes" id="UP001357485"/>
    </source>
</evidence>
<feature type="domain" description="Protein kinase" evidence="6">
    <location>
        <begin position="1"/>
        <end position="197"/>
    </location>
</feature>
<dbReference type="InterPro" id="IPR000719">
    <property type="entry name" value="Prot_kinase_dom"/>
</dbReference>
<evidence type="ECO:0000256" key="4">
    <source>
        <dbReference type="ARBA" id="ARBA00022777"/>
    </source>
</evidence>
<keyword evidence="5" id="KW-0067">ATP-binding</keyword>
<dbReference type="PANTHER" id="PTHR45646:SF11">
    <property type="entry name" value="SERINE_THREONINE-PROTEIN KINASE DOA"/>
    <property type="match status" value="1"/>
</dbReference>
<keyword evidence="2" id="KW-0808">Transferase</keyword>
<dbReference type="Pfam" id="PF00069">
    <property type="entry name" value="Pkinase"/>
    <property type="match status" value="1"/>
</dbReference>
<evidence type="ECO:0000256" key="5">
    <source>
        <dbReference type="ARBA" id="ARBA00022840"/>
    </source>
</evidence>
<protein>
    <recommendedName>
        <fullName evidence="6">Protein kinase domain-containing protein</fullName>
    </recommendedName>
</protein>
<evidence type="ECO:0000256" key="2">
    <source>
        <dbReference type="ARBA" id="ARBA00022679"/>
    </source>
</evidence>
<name>A0ABR0KUY8_9PEZI</name>
<dbReference type="PANTHER" id="PTHR45646">
    <property type="entry name" value="SERINE/THREONINE-PROTEIN KINASE DOA-RELATED"/>
    <property type="match status" value="1"/>
</dbReference>
<dbReference type="EMBL" id="JAVRRA010024749">
    <property type="protein sequence ID" value="KAK5129755.1"/>
    <property type="molecule type" value="Genomic_DNA"/>
</dbReference>
<sequence>MLDSFVRHELEHTSPRKQVGQSIIYASRLFQWPPRGEPVLCDFGSAEKGDNENTRDAGPDKYRAPEVMLKMRWSYPVDIWNVGAMIWDIYEGKSLFSGQDPDGQGYLTRAHLAEVIALLGPPPAEFIKRGKRSSEFFDDDGKWRDTVPIPTSTDLERLEENLEGKRKEFFIKFMRSMLQWVPENRKTAKELLDDPWLNDRIE</sequence>
<reference evidence="7 8" key="1">
    <citation type="submission" date="2023-08" db="EMBL/GenBank/DDBJ databases">
        <title>Black Yeasts Isolated from many extreme environments.</title>
        <authorList>
            <person name="Coleine C."/>
            <person name="Stajich J.E."/>
            <person name="Selbmann L."/>
        </authorList>
    </citation>
    <scope>NUCLEOTIDE SEQUENCE [LARGE SCALE GENOMIC DNA]</scope>
    <source>
        <strain evidence="7 8">CCFEE 536</strain>
    </source>
</reference>
<dbReference type="InterPro" id="IPR011009">
    <property type="entry name" value="Kinase-like_dom_sf"/>
</dbReference>
<comment type="caution">
    <text evidence="7">The sequence shown here is derived from an EMBL/GenBank/DDBJ whole genome shotgun (WGS) entry which is preliminary data.</text>
</comment>
<accession>A0ABR0KUY8</accession>
<evidence type="ECO:0000256" key="1">
    <source>
        <dbReference type="ARBA" id="ARBA00022527"/>
    </source>
</evidence>